<proteinExistence type="predicted"/>
<dbReference type="InterPro" id="IPR051805">
    <property type="entry name" value="Dehydratase_Activator_Redct"/>
</dbReference>
<keyword evidence="4" id="KW-1185">Reference proteome</keyword>
<evidence type="ECO:0000259" key="2">
    <source>
        <dbReference type="Pfam" id="PF09989"/>
    </source>
</evidence>
<feature type="domain" description="DUF2229" evidence="2">
    <location>
        <begin position="850"/>
        <end position="1079"/>
    </location>
</feature>
<dbReference type="Proteomes" id="UP000253606">
    <property type="component" value="Chromosome"/>
</dbReference>
<dbReference type="KEGG" id="abas:ACPOL_1937"/>
<dbReference type="PANTHER" id="PTHR32329">
    <property type="entry name" value="BIFUNCTIONAL PROTEIN [INCLUDES 2-HYDROXYACYL-COA DEHYDRATASE (N-TER) AND ITS ACTIVATOR DOMAIN (C_TERM)-RELATED"/>
    <property type="match status" value="1"/>
</dbReference>
<dbReference type="InterPro" id="IPR043129">
    <property type="entry name" value="ATPase_NBD"/>
</dbReference>
<dbReference type="SUPFAM" id="SSF53067">
    <property type="entry name" value="Actin-like ATPase domain"/>
    <property type="match status" value="2"/>
</dbReference>
<dbReference type="EMBL" id="CP030840">
    <property type="protein sequence ID" value="AXC11273.1"/>
    <property type="molecule type" value="Genomic_DNA"/>
</dbReference>
<name>A0A2Z5FWK2_9BACT</name>
<dbReference type="AlphaFoldDB" id="A0A2Z5FWK2"/>
<dbReference type="CDD" id="cd24034">
    <property type="entry name" value="ASKHA_NBD_O66634-like_rpt1"/>
    <property type="match status" value="1"/>
</dbReference>
<dbReference type="InterPro" id="IPR018709">
    <property type="entry name" value="CoA_activase_DUF2229"/>
</dbReference>
<dbReference type="PANTHER" id="PTHR32329:SF4">
    <property type="entry name" value="ACTIVATOR OF 2-HYDROXYACYL-COA DEHYDRATASE"/>
    <property type="match status" value="1"/>
</dbReference>
<organism evidence="3 4">
    <name type="scientific">Acidisarcina polymorpha</name>
    <dbReference type="NCBI Taxonomy" id="2211140"/>
    <lineage>
        <taxon>Bacteria</taxon>
        <taxon>Pseudomonadati</taxon>
        <taxon>Acidobacteriota</taxon>
        <taxon>Terriglobia</taxon>
        <taxon>Terriglobales</taxon>
        <taxon>Acidobacteriaceae</taxon>
        <taxon>Acidisarcina</taxon>
    </lineage>
</organism>
<dbReference type="InterPro" id="IPR002731">
    <property type="entry name" value="ATPase_BadF"/>
</dbReference>
<dbReference type="Pfam" id="PF01869">
    <property type="entry name" value="BcrAD_BadFG"/>
    <property type="match status" value="2"/>
</dbReference>
<dbReference type="Gene3D" id="3.30.420.40">
    <property type="match status" value="4"/>
</dbReference>
<dbReference type="RefSeq" id="WP_201759143.1">
    <property type="nucleotide sequence ID" value="NZ_CP030840.1"/>
</dbReference>
<feature type="domain" description="ATPase BadF/BadG/BcrA/BcrD type" evidence="1">
    <location>
        <begin position="6"/>
        <end position="226"/>
    </location>
</feature>
<evidence type="ECO:0000313" key="3">
    <source>
        <dbReference type="EMBL" id="AXC11273.1"/>
    </source>
</evidence>
<protein>
    <recommendedName>
        <fullName evidence="5">Activator of (R)-2-hydroxyglutaryl-CoA dehydratase</fullName>
    </recommendedName>
</protein>
<dbReference type="Pfam" id="PF09989">
    <property type="entry name" value="DUF2229"/>
    <property type="match status" value="1"/>
</dbReference>
<evidence type="ECO:0000313" key="4">
    <source>
        <dbReference type="Proteomes" id="UP000253606"/>
    </source>
</evidence>
<evidence type="ECO:0000259" key="1">
    <source>
        <dbReference type="Pfam" id="PF01869"/>
    </source>
</evidence>
<evidence type="ECO:0008006" key="5">
    <source>
        <dbReference type="Google" id="ProtNLM"/>
    </source>
</evidence>
<dbReference type="CDD" id="cd24035">
    <property type="entry name" value="ASKHA_NBD_O66634-like_rpt2"/>
    <property type="match status" value="1"/>
</dbReference>
<gene>
    <name evidence="3" type="ORF">ACPOL_1937</name>
</gene>
<feature type="domain" description="ATPase BadF/BadG/BcrA/BcrD type" evidence="1">
    <location>
        <begin position="350"/>
        <end position="614"/>
    </location>
</feature>
<accession>A0A2Z5FWK2</accession>
<sequence length="1235" mass="135881">MQSFFVGLDVGSTTVKAIVVDAATDRTIWQDYQRHETRQPEKVLEFLRRMEDESRIAPTNTRIFITGSGGGVIAEMIGAKFVQEVHAVSLAVEKLHPEVYSVIELGGQDAKIIVFKDDEETGRKKKIPSMNDKCAGGTGAVIDKINAKLKIPASELSNQAYHGIKLHKVAGKCGVFAETDINGLQKTGTPPDELMASLFEAIVLQNLSVLTRGHTLRPHVLLLGGPNGFIRGMREAWQANIPRMWKERKVETPEGIAPEELIKVPDNAQYFAALGAVEFGKDEEPTVGRYLGTERLVYYIDYGRAEEKADSGGRGLAAEDAELVSFQSSYKKNKFIPAPFLPGQVVLGFIGVDGGSTSTKAVLLGKDGEILCKTYQLSNGNPIQDTIEVFEKLRNQVEDKGASLEVLGVGTTGYAKDILRDVLNADVALVETVAHTESALKFYDDPHVIVDVGGQDIKLIVLKDGRVKDFKLNTQCSAGNGYFLQSTAEGFGLKVEDFADVAFSAKSMPSFGYGCAVFMQSDIVNFQRQGWRSEEILAGLADVLPKNVFLYVASIPNLAALGSRFVLQGGTQNNMAVVKAEVDFIKSSFRANGKEPEIIVHEHCGESGAIGAAQEALRLWGNGKQTTFIGLEAVANISYRTTRNEDTRCYFCKNNCLRTFIDVDVNGGQAVAAGSGDRAASAEEVQQAANLLPSLEEVQANLPPVEKHGSSCSTGGGCGTSSSSPFKAKAEPLIQIQISPGSSKVVELPKPVAFQPRKTKVPLRLGEQRLIIATCEKGTVEDLDEMKDIKSDIDKIKDANPNFVDIAAHDVFRPRQVEIVADPPPITKGFFVPKSAKERAALMARRQDFRVGIPRLLNTYTYAPLFNAYFASLGLKSENIVYSDYTTPELYRAGASRGAIDPCYPSKIGIAHVYNLLSTKHAKKPLHAIWFPMYDVLHSHLVNLTGSNACPTVTATPETVKAAFTKESDIFAENGVLYLDPILNLQDHKICADQMYKVWGPVLGLSREENERALEVGFNALQTCESEIRRQARETLDQLEREDRIGIVMLGRVYHHDPGLNHEIMEEFQKLGYPVFSQSTLPIDEDILDRLFGDEVRAGLITHPLDISDVWKNRYSTSTNHKVWAAKFTARHPNLVALEVSSFKCGHDAPIYGVIEGIIEQSGTPYFSFKDLDENKPSGSIRIRVETIDYFLRRYREDIIKRRQVEGDIEAQLAAFEQGLRRQAEETCKLAVAGD</sequence>
<reference evidence="3 4" key="1">
    <citation type="journal article" date="2018" name="Front. Microbiol.">
        <title>Hydrolytic Capabilities as a Key to Environmental Success: Chitinolytic and Cellulolytic Acidobacteria From Acidic Sub-arctic Soils and Boreal Peatlands.</title>
        <authorList>
            <person name="Belova S.E."/>
            <person name="Ravin N.V."/>
            <person name="Pankratov T.A."/>
            <person name="Rakitin A.L."/>
            <person name="Ivanova A.A."/>
            <person name="Beletsky A.V."/>
            <person name="Mardanov A.V."/>
            <person name="Sinninghe Damste J.S."/>
            <person name="Dedysh S.N."/>
        </authorList>
    </citation>
    <scope>NUCLEOTIDE SEQUENCE [LARGE SCALE GENOMIC DNA]</scope>
    <source>
        <strain evidence="3 4">SBC82</strain>
    </source>
</reference>